<keyword evidence="2" id="KW-1185">Reference proteome</keyword>
<dbReference type="KEGG" id="aca:ACP_1205"/>
<name>C1F4T4_ACIC5</name>
<dbReference type="EMBL" id="CP001472">
    <property type="protein sequence ID" value="ACO33723.1"/>
    <property type="molecule type" value="Genomic_DNA"/>
</dbReference>
<accession>C1F4T4</accession>
<dbReference type="RefSeq" id="WP_015896355.1">
    <property type="nucleotide sequence ID" value="NC_012483.1"/>
</dbReference>
<gene>
    <name evidence="1" type="ordered locus">ACP_1205</name>
</gene>
<dbReference type="AlphaFoldDB" id="C1F4T4"/>
<dbReference type="HOGENOM" id="CLU_2012020_0_0_0"/>
<dbReference type="InParanoid" id="C1F4T4"/>
<organism evidence="1 2">
    <name type="scientific">Acidobacterium capsulatum (strain ATCC 51196 / DSM 11244 / BCRC 80197 / JCM 7670 / NBRC 15755 / NCIMB 13165 / 161)</name>
    <dbReference type="NCBI Taxonomy" id="240015"/>
    <lineage>
        <taxon>Bacteria</taxon>
        <taxon>Pseudomonadati</taxon>
        <taxon>Acidobacteriota</taxon>
        <taxon>Terriglobia</taxon>
        <taxon>Terriglobales</taxon>
        <taxon>Acidobacteriaceae</taxon>
        <taxon>Acidobacterium</taxon>
    </lineage>
</organism>
<dbReference type="OrthoDB" id="120232at2"/>
<dbReference type="eggNOG" id="ENOG502ZRBB">
    <property type="taxonomic scope" value="Bacteria"/>
</dbReference>
<reference evidence="1 2" key="1">
    <citation type="journal article" date="2009" name="Appl. Environ. Microbiol.">
        <title>Three genomes from the phylum Acidobacteria provide insight into the lifestyles of these microorganisms in soils.</title>
        <authorList>
            <person name="Ward N.L."/>
            <person name="Challacombe J.F."/>
            <person name="Janssen P.H."/>
            <person name="Henrissat B."/>
            <person name="Coutinho P.M."/>
            <person name="Wu M."/>
            <person name="Xie G."/>
            <person name="Haft D.H."/>
            <person name="Sait M."/>
            <person name="Badger J."/>
            <person name="Barabote R.D."/>
            <person name="Bradley B."/>
            <person name="Brettin T.S."/>
            <person name="Brinkac L.M."/>
            <person name="Bruce D."/>
            <person name="Creasy T."/>
            <person name="Daugherty S.C."/>
            <person name="Davidsen T.M."/>
            <person name="DeBoy R.T."/>
            <person name="Detter J.C."/>
            <person name="Dodson R.J."/>
            <person name="Durkin A.S."/>
            <person name="Ganapathy A."/>
            <person name="Gwinn-Giglio M."/>
            <person name="Han C.S."/>
            <person name="Khouri H."/>
            <person name="Kiss H."/>
            <person name="Kothari S.P."/>
            <person name="Madupu R."/>
            <person name="Nelson K.E."/>
            <person name="Nelson W.C."/>
            <person name="Paulsen I."/>
            <person name="Penn K."/>
            <person name="Ren Q."/>
            <person name="Rosovitz M.J."/>
            <person name="Selengut J.D."/>
            <person name="Shrivastava S."/>
            <person name="Sullivan S.A."/>
            <person name="Tapia R."/>
            <person name="Thompson L.S."/>
            <person name="Watkins K.L."/>
            <person name="Yang Q."/>
            <person name="Yu C."/>
            <person name="Zafar N."/>
            <person name="Zhou L."/>
            <person name="Kuske C.R."/>
        </authorList>
    </citation>
    <scope>NUCLEOTIDE SEQUENCE [LARGE SCALE GENOMIC DNA]</scope>
    <source>
        <strain evidence="2">ATCC 51196 / DSM 11244 / BCRC 80197 / JCM 7670 / NBRC 15755 / NCIMB 13165 / 161</strain>
    </source>
</reference>
<dbReference type="STRING" id="240015.ACP_1205"/>
<evidence type="ECO:0000313" key="1">
    <source>
        <dbReference type="EMBL" id="ACO33723.1"/>
    </source>
</evidence>
<dbReference type="Proteomes" id="UP000002207">
    <property type="component" value="Chromosome"/>
</dbReference>
<protein>
    <submittedName>
        <fullName evidence="1">Uncharacterized protein</fullName>
    </submittedName>
</protein>
<evidence type="ECO:0000313" key="2">
    <source>
        <dbReference type="Proteomes" id="UP000002207"/>
    </source>
</evidence>
<proteinExistence type="predicted"/>
<sequence length="139" mass="14759">MLLSQIQFSLAMEMSGLRHAGVLILLLVSYLSPAAACMMPGAQLNVQERACRRAMMGHCGGVNTPICRSCCQNTRASVRNAIPSVDEYALNSNIAKFDALTVASKVLPGPRFLTSSTPVELIGSSLPQSPPASISVLRI</sequence>